<name>A0ABU4IZF2_9VIBR</name>
<protein>
    <submittedName>
        <fullName evidence="1">HEXXH motif-containing putative peptide modification protein</fullName>
    </submittedName>
</protein>
<proteinExistence type="predicted"/>
<dbReference type="Proteomes" id="UP001279860">
    <property type="component" value="Unassembled WGS sequence"/>
</dbReference>
<evidence type="ECO:0000313" key="1">
    <source>
        <dbReference type="EMBL" id="MDW6094787.1"/>
    </source>
</evidence>
<accession>A0ABU4IZF2</accession>
<comment type="caution">
    <text evidence="1">The sequence shown here is derived from an EMBL/GenBank/DDBJ whole genome shotgun (WGS) entry which is preliminary data.</text>
</comment>
<sequence>MDISTSDYKHTELKVSFLGSIRESLEYLSELTESNIDIPQVTDFTWKTIASYYLATMYAESDNREQTINYLSAISKEKKLDDGIQIKPLDHKTIDNFSLNLLYTILERDDKGVRVGYFSANFEQEKTKISRSLDILKQYDPVSFAEIECFIDTIYLTGATETSYIRSGCNFYMWGLILLYAEESNSVPYYIEHIVHECAHHALNVLNAHDELVTNEFEERFDAPLRDDSRPMIGLFHAYFVLFRIFLTLNKLSKCGLDEYQVEIDLRKGEALRKALATGEIIKNNAKFTTLGKELYNKIESQMAEFV</sequence>
<organism evidence="1 2">
    <name type="scientific">Vibrio rhizosphaerae</name>
    <dbReference type="NCBI Taxonomy" id="398736"/>
    <lineage>
        <taxon>Bacteria</taxon>
        <taxon>Pseudomonadati</taxon>
        <taxon>Pseudomonadota</taxon>
        <taxon>Gammaproteobacteria</taxon>
        <taxon>Vibrionales</taxon>
        <taxon>Vibrionaceae</taxon>
        <taxon>Vibrio</taxon>
    </lineage>
</organism>
<dbReference type="NCBIfam" id="TIGR04267">
    <property type="entry name" value="mod_HExxH"/>
    <property type="match status" value="1"/>
</dbReference>
<reference evidence="1 2" key="1">
    <citation type="submission" date="2023-11" db="EMBL/GenBank/DDBJ databases">
        <title>Plant-associative lifestyle of Vibrio porteresiae and its evolutionary dynamics.</title>
        <authorList>
            <person name="Rameshkumar N."/>
            <person name="Kirti K."/>
        </authorList>
    </citation>
    <scope>NUCLEOTIDE SEQUENCE [LARGE SCALE GENOMIC DNA]</scope>
    <source>
        <strain evidence="1 2">MSSRF7</strain>
    </source>
</reference>
<gene>
    <name evidence="1" type="ORF">SBX64_19770</name>
</gene>
<evidence type="ECO:0000313" key="2">
    <source>
        <dbReference type="Proteomes" id="UP001279860"/>
    </source>
</evidence>
<dbReference type="EMBL" id="JAWRCP010000002">
    <property type="protein sequence ID" value="MDW6094787.1"/>
    <property type="molecule type" value="Genomic_DNA"/>
</dbReference>
<keyword evidence="2" id="KW-1185">Reference proteome</keyword>
<dbReference type="InterPro" id="IPR026337">
    <property type="entry name" value="AKG_HExxH"/>
</dbReference>
<dbReference type="RefSeq" id="WP_318585734.1">
    <property type="nucleotide sequence ID" value="NZ_JAWRCP010000002.1"/>
</dbReference>